<dbReference type="InterPro" id="IPR045053">
    <property type="entry name" value="MAN-like"/>
</dbReference>
<keyword evidence="14" id="KW-1185">Reference proteome</keyword>
<dbReference type="InterPro" id="IPR035971">
    <property type="entry name" value="CBD_sf"/>
</dbReference>
<accession>A0A9P3PYQ5</accession>
<evidence type="ECO:0000259" key="12">
    <source>
        <dbReference type="PROSITE" id="PS51164"/>
    </source>
</evidence>
<dbReference type="OrthoDB" id="406631at2759"/>
<dbReference type="InterPro" id="IPR000254">
    <property type="entry name" value="CBD"/>
</dbReference>
<dbReference type="SUPFAM" id="SSF57180">
    <property type="entry name" value="Cellulose-binding domain"/>
    <property type="match status" value="1"/>
</dbReference>
<keyword evidence="6 11" id="KW-0732">Signal</keyword>
<evidence type="ECO:0000256" key="1">
    <source>
        <dbReference type="ARBA" id="ARBA00001678"/>
    </source>
</evidence>
<dbReference type="InterPro" id="IPR017853">
    <property type="entry name" value="GH"/>
</dbReference>
<evidence type="ECO:0000256" key="8">
    <source>
        <dbReference type="ARBA" id="ARBA00023295"/>
    </source>
</evidence>
<protein>
    <recommendedName>
        <fullName evidence="4">mannan endo-1,4-beta-mannosidase</fullName>
        <ecNumber evidence="4">3.2.1.78</ecNumber>
    </recommendedName>
</protein>
<evidence type="ECO:0000256" key="2">
    <source>
        <dbReference type="ARBA" id="ARBA00004613"/>
    </source>
</evidence>
<dbReference type="PANTHER" id="PTHR31451:SF39">
    <property type="entry name" value="MANNAN ENDO-1,4-BETA-MANNOSIDASE 1"/>
    <property type="match status" value="1"/>
</dbReference>
<feature type="region of interest" description="Disordered" evidence="10">
    <location>
        <begin position="62"/>
        <end position="84"/>
    </location>
</feature>
<comment type="subcellular location">
    <subcellularLocation>
        <location evidence="2">Secreted</location>
    </subcellularLocation>
</comment>
<name>A0A9P3PYQ5_LYOSH</name>
<feature type="compositionally biased region" description="Low complexity" evidence="10">
    <location>
        <begin position="62"/>
        <end position="78"/>
    </location>
</feature>
<dbReference type="Proteomes" id="UP001063166">
    <property type="component" value="Unassembled WGS sequence"/>
</dbReference>
<dbReference type="Pfam" id="PF00150">
    <property type="entry name" value="Cellulase"/>
    <property type="match status" value="1"/>
</dbReference>
<dbReference type="PROSITE" id="PS00659">
    <property type="entry name" value="GLYCOSYL_HYDROL_F5"/>
    <property type="match status" value="1"/>
</dbReference>
<dbReference type="GO" id="GO:0046355">
    <property type="term" value="P:mannan catabolic process"/>
    <property type="evidence" value="ECO:0007669"/>
    <property type="project" value="UniProtKB-ARBA"/>
</dbReference>
<feature type="domain" description="CBM1" evidence="12">
    <location>
        <begin position="19"/>
        <end position="55"/>
    </location>
</feature>
<dbReference type="Gene3D" id="3.20.20.80">
    <property type="entry name" value="Glycosidases"/>
    <property type="match status" value="1"/>
</dbReference>
<evidence type="ECO:0000256" key="4">
    <source>
        <dbReference type="ARBA" id="ARBA00012706"/>
    </source>
</evidence>
<dbReference type="SUPFAM" id="SSF51445">
    <property type="entry name" value="(Trans)glycosidases"/>
    <property type="match status" value="1"/>
</dbReference>
<evidence type="ECO:0000256" key="6">
    <source>
        <dbReference type="ARBA" id="ARBA00022729"/>
    </source>
</evidence>
<comment type="catalytic activity">
    <reaction evidence="1">
        <text>Random hydrolysis of (1-&gt;4)-beta-D-mannosidic linkages in mannans, galactomannans and glucomannans.</text>
        <dbReference type="EC" id="3.2.1.78"/>
    </reaction>
</comment>
<evidence type="ECO:0000313" key="13">
    <source>
        <dbReference type="EMBL" id="GLB43682.1"/>
    </source>
</evidence>
<dbReference type="GO" id="GO:0030248">
    <property type="term" value="F:cellulose binding"/>
    <property type="evidence" value="ECO:0007669"/>
    <property type="project" value="InterPro"/>
</dbReference>
<dbReference type="GO" id="GO:0005576">
    <property type="term" value="C:extracellular region"/>
    <property type="evidence" value="ECO:0007669"/>
    <property type="project" value="UniProtKB-SubCell"/>
</dbReference>
<dbReference type="EC" id="3.2.1.78" evidence="4"/>
<dbReference type="EMBL" id="BRPK01000014">
    <property type="protein sequence ID" value="GLB43682.1"/>
    <property type="molecule type" value="Genomic_DNA"/>
</dbReference>
<evidence type="ECO:0000256" key="11">
    <source>
        <dbReference type="SAM" id="SignalP"/>
    </source>
</evidence>
<dbReference type="InterPro" id="IPR001547">
    <property type="entry name" value="Glyco_hydro_5"/>
</dbReference>
<evidence type="ECO:0000256" key="7">
    <source>
        <dbReference type="ARBA" id="ARBA00022801"/>
    </source>
</evidence>
<evidence type="ECO:0000256" key="9">
    <source>
        <dbReference type="RuleBase" id="RU361153"/>
    </source>
</evidence>
<organism evidence="13 14">
    <name type="scientific">Lyophyllum shimeji</name>
    <name type="common">Hon-shimeji</name>
    <name type="synonym">Tricholoma shimeji</name>
    <dbReference type="NCBI Taxonomy" id="47721"/>
    <lineage>
        <taxon>Eukaryota</taxon>
        <taxon>Fungi</taxon>
        <taxon>Dikarya</taxon>
        <taxon>Basidiomycota</taxon>
        <taxon>Agaricomycotina</taxon>
        <taxon>Agaricomycetes</taxon>
        <taxon>Agaricomycetidae</taxon>
        <taxon>Agaricales</taxon>
        <taxon>Tricholomatineae</taxon>
        <taxon>Lyophyllaceae</taxon>
        <taxon>Lyophyllum</taxon>
    </lineage>
</organism>
<keyword evidence="5" id="KW-0964">Secreted</keyword>
<dbReference type="PROSITE" id="PS00562">
    <property type="entry name" value="CBM1_1"/>
    <property type="match status" value="1"/>
</dbReference>
<dbReference type="GO" id="GO:0016985">
    <property type="term" value="F:mannan endo-1,4-beta-mannosidase activity"/>
    <property type="evidence" value="ECO:0007669"/>
    <property type="project" value="UniProtKB-EC"/>
</dbReference>
<evidence type="ECO:0000256" key="3">
    <source>
        <dbReference type="ARBA" id="ARBA00005641"/>
    </source>
</evidence>
<reference evidence="13" key="1">
    <citation type="submission" date="2022-07" db="EMBL/GenBank/DDBJ databases">
        <title>The genome of Lyophyllum shimeji provides insight into the initial evolution of ectomycorrhizal fungal genome.</title>
        <authorList>
            <person name="Kobayashi Y."/>
            <person name="Shibata T."/>
            <person name="Hirakawa H."/>
            <person name="Shigenobu S."/>
            <person name="Nishiyama T."/>
            <person name="Yamada A."/>
            <person name="Hasebe M."/>
            <person name="Kawaguchi M."/>
        </authorList>
    </citation>
    <scope>NUCLEOTIDE SEQUENCE</scope>
    <source>
        <strain evidence="13">AT787</strain>
    </source>
</reference>
<comment type="caution">
    <text evidence="13">The sequence shown here is derived from an EMBL/GenBank/DDBJ whole genome shotgun (WGS) entry which is preliminary data.</text>
</comment>
<dbReference type="PROSITE" id="PS51164">
    <property type="entry name" value="CBM1_2"/>
    <property type="match status" value="1"/>
</dbReference>
<dbReference type="PANTHER" id="PTHR31451">
    <property type="match status" value="1"/>
</dbReference>
<keyword evidence="7 9" id="KW-0378">Hydrolase</keyword>
<dbReference type="SMART" id="SM00236">
    <property type="entry name" value="fCBD"/>
    <property type="match status" value="1"/>
</dbReference>
<dbReference type="Pfam" id="PF00734">
    <property type="entry name" value="CBM_1"/>
    <property type="match status" value="1"/>
</dbReference>
<gene>
    <name evidence="13" type="ORF">LshimejAT787_1401940</name>
</gene>
<keyword evidence="8 9" id="KW-0326">Glycosidase</keyword>
<evidence type="ECO:0000256" key="10">
    <source>
        <dbReference type="SAM" id="MobiDB-lite"/>
    </source>
</evidence>
<sequence>MKLLPSLIALAVAISPSLATQPIYAQCGGIGWTGDTTCVSGTVCTKLNDYYYQCLPGATTTTTTTTKPPTTTTTTTTTTPPPASTGFVKTSGTRFVLNGQRYTIVGGNAYWMGLTGLSAANMNAAFADIAKAGGTTVRTWYYSRLMAATVTNLVRSRGFNEVTSPNGNYYQSWSGSTPTINTGATGLQNFDNVVAAAKANGIRLIVALTNNWSDYGGMDVYVKQILGSSNHDLFYTDASVQAAFKNYVKTFVGRYVNEPTILAWELANEPRCKGSTGTWTGTCTTTTITNWAKTMSAYIKSIDSNHLVAIGDEGFYNQPGAPTYPYQGSEGVDFDANLAISTVDFGTFHSYPESWGQSGNVTAWGTQWVADHAASQNKAGKPVIMEEFGVTSNQPTVYTAWWDQVVSSGLAGDLIWQSGSHLSSGNTPNDGYAIYPDGPVYPLLTSHAAAMKSRG</sequence>
<dbReference type="AlphaFoldDB" id="A0A9P3PYQ5"/>
<dbReference type="InterPro" id="IPR018087">
    <property type="entry name" value="Glyco_hydro_5_CS"/>
</dbReference>
<feature type="chain" id="PRO_5040511922" description="mannan endo-1,4-beta-mannosidase" evidence="11">
    <location>
        <begin position="20"/>
        <end position="455"/>
    </location>
</feature>
<proteinExistence type="inferred from homology"/>
<comment type="similarity">
    <text evidence="3 9">Belongs to the glycosyl hydrolase 5 (cellulase A) family.</text>
</comment>
<feature type="signal peptide" evidence="11">
    <location>
        <begin position="1"/>
        <end position="19"/>
    </location>
</feature>
<evidence type="ECO:0000256" key="5">
    <source>
        <dbReference type="ARBA" id="ARBA00022525"/>
    </source>
</evidence>
<evidence type="ECO:0000313" key="14">
    <source>
        <dbReference type="Proteomes" id="UP001063166"/>
    </source>
</evidence>